<dbReference type="InterPro" id="IPR051910">
    <property type="entry name" value="ComF/GntX_DNA_util-trans"/>
</dbReference>
<sequence length="226" mass="24954">MNFAIPPMGLLPALDDHCLLCEQPASTPLCHICLQDAPRLPDLTPRQGSGLQTAHITTLYAMAPYQWPWSYLVQRFKFSGCRAAGRALTFGFRQRLLEQIEPLPRGIVPVPLHPWRQARRGFNQAGVMAAELANQCGIKYYPNLVTRRRNTRPQHQLDASQRRGNLHNGFDVECPVALNHIALLDDVVTTGATINAVAAALKAQQPSLQIDVWALTLTVNSSAMGS</sequence>
<dbReference type="InterPro" id="IPR000836">
    <property type="entry name" value="PRTase_dom"/>
</dbReference>
<keyword evidence="3" id="KW-1185">Reference proteome</keyword>
<dbReference type="SUPFAM" id="SSF53271">
    <property type="entry name" value="PRTase-like"/>
    <property type="match status" value="1"/>
</dbReference>
<evidence type="ECO:0000256" key="1">
    <source>
        <dbReference type="ARBA" id="ARBA00008007"/>
    </source>
</evidence>
<protein>
    <recommendedName>
        <fullName evidence="4">ComF family protein</fullName>
    </recommendedName>
</protein>
<gene>
    <name evidence="2" type="ORF">LJ739_12260</name>
</gene>
<evidence type="ECO:0000313" key="3">
    <source>
        <dbReference type="Proteomes" id="UP001520878"/>
    </source>
</evidence>
<comment type="similarity">
    <text evidence="1">Belongs to the ComF/GntX family.</text>
</comment>
<accession>A0ABS8G8W3</accession>
<dbReference type="Gene3D" id="3.40.50.2020">
    <property type="match status" value="1"/>
</dbReference>
<comment type="caution">
    <text evidence="2">The sequence shown here is derived from an EMBL/GenBank/DDBJ whole genome shotgun (WGS) entry which is preliminary data.</text>
</comment>
<evidence type="ECO:0000313" key="2">
    <source>
        <dbReference type="EMBL" id="MCC2617017.1"/>
    </source>
</evidence>
<dbReference type="InterPro" id="IPR029057">
    <property type="entry name" value="PRTase-like"/>
</dbReference>
<name>A0ABS8G8W3_9ALTE</name>
<dbReference type="RefSeq" id="WP_229160890.1">
    <property type="nucleotide sequence ID" value="NZ_JAJEWP010000003.1"/>
</dbReference>
<proteinExistence type="inferred from homology"/>
<dbReference type="EMBL" id="JAJEWP010000003">
    <property type="protein sequence ID" value="MCC2617017.1"/>
    <property type="molecule type" value="Genomic_DNA"/>
</dbReference>
<dbReference type="PANTHER" id="PTHR47505">
    <property type="entry name" value="DNA UTILIZATION PROTEIN YHGH"/>
    <property type="match status" value="1"/>
</dbReference>
<organism evidence="2 3">
    <name type="scientific">Fluctibacter halophilus</name>
    <dbReference type="NCBI Taxonomy" id="226011"/>
    <lineage>
        <taxon>Bacteria</taxon>
        <taxon>Pseudomonadati</taxon>
        <taxon>Pseudomonadota</taxon>
        <taxon>Gammaproteobacteria</taxon>
        <taxon>Alteromonadales</taxon>
        <taxon>Alteromonadaceae</taxon>
        <taxon>Fluctibacter</taxon>
    </lineage>
</organism>
<reference evidence="2 3" key="1">
    <citation type="submission" date="2021-10" db="EMBL/GenBank/DDBJ databases">
        <title>Draft genome of Aestuariibacter halophilus JC2043.</title>
        <authorList>
            <person name="Emsley S.A."/>
            <person name="Pfannmuller K.M."/>
            <person name="Ushijima B."/>
            <person name="Saw J.H."/>
            <person name="Videau P."/>
        </authorList>
    </citation>
    <scope>NUCLEOTIDE SEQUENCE [LARGE SCALE GENOMIC DNA]</scope>
    <source>
        <strain evidence="2 3">JC2043</strain>
    </source>
</reference>
<dbReference type="CDD" id="cd06223">
    <property type="entry name" value="PRTases_typeI"/>
    <property type="match status" value="1"/>
</dbReference>
<dbReference type="Proteomes" id="UP001520878">
    <property type="component" value="Unassembled WGS sequence"/>
</dbReference>
<evidence type="ECO:0008006" key="4">
    <source>
        <dbReference type="Google" id="ProtNLM"/>
    </source>
</evidence>
<dbReference type="PANTHER" id="PTHR47505:SF1">
    <property type="entry name" value="DNA UTILIZATION PROTEIN YHGH"/>
    <property type="match status" value="1"/>
</dbReference>